<organism evidence="4 5">
    <name type="scientific">Zalerion maritima</name>
    <dbReference type="NCBI Taxonomy" id="339359"/>
    <lineage>
        <taxon>Eukaryota</taxon>
        <taxon>Fungi</taxon>
        <taxon>Dikarya</taxon>
        <taxon>Ascomycota</taxon>
        <taxon>Pezizomycotina</taxon>
        <taxon>Sordariomycetes</taxon>
        <taxon>Lulworthiomycetidae</taxon>
        <taxon>Lulworthiales</taxon>
        <taxon>Lulworthiaceae</taxon>
        <taxon>Zalerion</taxon>
    </lineage>
</organism>
<comment type="caution">
    <text evidence="4">The sequence shown here is derived from an EMBL/GenBank/DDBJ whole genome shotgun (WGS) entry which is preliminary data.</text>
</comment>
<protein>
    <submittedName>
        <fullName evidence="4">Glutathione S-transferase 1</fullName>
    </submittedName>
</protein>
<dbReference type="Pfam" id="PF00043">
    <property type="entry name" value="GST_C"/>
    <property type="match status" value="1"/>
</dbReference>
<dbReference type="AlphaFoldDB" id="A0AAD5WQB0"/>
<dbReference type="InterPro" id="IPR004045">
    <property type="entry name" value="Glutathione_S-Trfase_N"/>
</dbReference>
<dbReference type="InterPro" id="IPR010987">
    <property type="entry name" value="Glutathione-S-Trfase_C-like"/>
</dbReference>
<dbReference type="InterPro" id="IPR036282">
    <property type="entry name" value="Glutathione-S-Trfase_C_sf"/>
</dbReference>
<dbReference type="InterPro" id="IPR036249">
    <property type="entry name" value="Thioredoxin-like_sf"/>
</dbReference>
<gene>
    <name evidence="4" type="ORF">MKZ38_005404</name>
</gene>
<evidence type="ECO:0000259" key="3">
    <source>
        <dbReference type="PROSITE" id="PS50405"/>
    </source>
</evidence>
<feature type="domain" description="GST C-terminal" evidence="3">
    <location>
        <begin position="75"/>
        <end position="232"/>
    </location>
</feature>
<comment type="similarity">
    <text evidence="1">Belongs to the GST superfamily.</text>
</comment>
<reference evidence="4" key="1">
    <citation type="submission" date="2022-07" db="EMBL/GenBank/DDBJ databases">
        <title>Draft genome sequence of Zalerion maritima ATCC 34329, a (micro)plastics degrading marine fungus.</title>
        <authorList>
            <person name="Paco A."/>
            <person name="Goncalves M.F.M."/>
            <person name="Rocha-Santos T.A.P."/>
            <person name="Alves A."/>
        </authorList>
    </citation>
    <scope>NUCLEOTIDE SEQUENCE</scope>
    <source>
        <strain evidence="4">ATCC 34329</strain>
    </source>
</reference>
<dbReference type="PANTHER" id="PTHR44051">
    <property type="entry name" value="GLUTATHIONE S-TRANSFERASE-RELATED"/>
    <property type="match status" value="1"/>
</dbReference>
<dbReference type="InterPro" id="IPR004046">
    <property type="entry name" value="GST_C"/>
</dbReference>
<accession>A0AAD5WQB0</accession>
<evidence type="ECO:0000313" key="5">
    <source>
        <dbReference type="Proteomes" id="UP001201980"/>
    </source>
</evidence>
<dbReference type="PANTHER" id="PTHR44051:SF9">
    <property type="entry name" value="GLUTATHIONE S-TRANSFERASE 1"/>
    <property type="match status" value="1"/>
</dbReference>
<proteinExistence type="inferred from homology"/>
<evidence type="ECO:0000256" key="1">
    <source>
        <dbReference type="ARBA" id="ARBA00007409"/>
    </source>
</evidence>
<dbReference type="PROSITE" id="PS50405">
    <property type="entry name" value="GST_CTER"/>
    <property type="match status" value="1"/>
</dbReference>
<evidence type="ECO:0000259" key="2">
    <source>
        <dbReference type="PROSITE" id="PS50404"/>
    </source>
</evidence>
<dbReference type="EMBL" id="JAKWBI020000322">
    <property type="protein sequence ID" value="KAJ2896614.1"/>
    <property type="molecule type" value="Genomic_DNA"/>
</dbReference>
<sequence length="232" mass="25787">MLAPPELQEIHPLGKSPVLSIAVPGREKPLVLAESGLIAEYLAEHFAGGIDGEEGKSGLVPKRWQEGQEGKLGGETEEWLRYKYYLHYAEGSLMPVLLISLILGRLKSPSIPFLLRPITSVVANKIISLFVFPNAKRHMSFLQEQLSTSSGPYLIGRHLTAADILMSFPLLAARERFPGLGSWEGGDMRRGHEKVYEYLERMEGMESFKRAVKRVEESEGVGKGATIEKVKE</sequence>
<dbReference type="Proteomes" id="UP001201980">
    <property type="component" value="Unassembled WGS sequence"/>
</dbReference>
<feature type="domain" description="GST N-terminal" evidence="2">
    <location>
        <begin position="1"/>
        <end position="50"/>
    </location>
</feature>
<dbReference type="CDD" id="cd03189">
    <property type="entry name" value="GST_C_GTT1_like"/>
    <property type="match status" value="1"/>
</dbReference>
<dbReference type="SUPFAM" id="SSF52833">
    <property type="entry name" value="Thioredoxin-like"/>
    <property type="match status" value="1"/>
</dbReference>
<dbReference type="Gene3D" id="1.20.1050.10">
    <property type="match status" value="1"/>
</dbReference>
<name>A0AAD5WQB0_9PEZI</name>
<dbReference type="SUPFAM" id="SSF47616">
    <property type="entry name" value="GST C-terminal domain-like"/>
    <property type="match status" value="1"/>
</dbReference>
<keyword evidence="5" id="KW-1185">Reference proteome</keyword>
<dbReference type="PROSITE" id="PS50404">
    <property type="entry name" value="GST_NTER"/>
    <property type="match status" value="1"/>
</dbReference>
<dbReference type="Gene3D" id="3.40.30.10">
    <property type="entry name" value="Glutaredoxin"/>
    <property type="match status" value="1"/>
</dbReference>
<evidence type="ECO:0000313" key="4">
    <source>
        <dbReference type="EMBL" id="KAJ2896614.1"/>
    </source>
</evidence>